<dbReference type="InterPro" id="IPR005186">
    <property type="entry name" value="FlaG"/>
</dbReference>
<evidence type="ECO:0000313" key="1">
    <source>
        <dbReference type="EMBL" id="MBU5436600.1"/>
    </source>
</evidence>
<name>A0ABS6E2D3_9FIRM</name>
<keyword evidence="1" id="KW-0966">Cell projection</keyword>
<dbReference type="PANTHER" id="PTHR37166:SF1">
    <property type="entry name" value="PROTEIN FLAG"/>
    <property type="match status" value="1"/>
</dbReference>
<proteinExistence type="predicted"/>
<keyword evidence="1" id="KW-0969">Cilium</keyword>
<protein>
    <submittedName>
        <fullName evidence="1">Flagellar protein FlaG</fullName>
    </submittedName>
</protein>
<dbReference type="EMBL" id="JAHLPM010000001">
    <property type="protein sequence ID" value="MBU5436600.1"/>
    <property type="molecule type" value="Genomic_DNA"/>
</dbReference>
<dbReference type="Pfam" id="PF03646">
    <property type="entry name" value="FlaG"/>
    <property type="match status" value="1"/>
</dbReference>
<dbReference type="PANTHER" id="PTHR37166">
    <property type="entry name" value="PROTEIN FLAG"/>
    <property type="match status" value="1"/>
</dbReference>
<keyword evidence="1" id="KW-0282">Flagellum</keyword>
<sequence length="119" mass="13496">MPLAAITNGSITNGLNTTRINSTIKSENMYGDGTNDINISEKKKYTEEEIISSIEKANKSFIAYDRRFEFSIHEKTRDIMVKVIDVATDEVIREIPPEKILDMVSAIWEVVGIMVDERV</sequence>
<comment type="caution">
    <text evidence="1">The sequence shown here is derived from an EMBL/GenBank/DDBJ whole genome shotgun (WGS) entry which is preliminary data.</text>
</comment>
<gene>
    <name evidence="1" type="ORF">KQI42_01195</name>
</gene>
<keyword evidence="2" id="KW-1185">Reference proteome</keyword>
<accession>A0ABS6E2D3</accession>
<dbReference type="Proteomes" id="UP000749471">
    <property type="component" value="Unassembled WGS sequence"/>
</dbReference>
<reference evidence="1 2" key="1">
    <citation type="submission" date="2021-06" db="EMBL/GenBank/DDBJ databases">
        <authorList>
            <person name="Sun Q."/>
            <person name="Li D."/>
        </authorList>
    </citation>
    <scope>NUCLEOTIDE SEQUENCE [LARGE SCALE GENOMIC DNA]</scope>
    <source>
        <strain evidence="1 2">MSJ-40</strain>
    </source>
</reference>
<evidence type="ECO:0000313" key="2">
    <source>
        <dbReference type="Proteomes" id="UP000749471"/>
    </source>
</evidence>
<organism evidence="1 2">
    <name type="scientific">Tissierella simiarum</name>
    <dbReference type="NCBI Taxonomy" id="2841534"/>
    <lineage>
        <taxon>Bacteria</taxon>
        <taxon>Bacillati</taxon>
        <taxon>Bacillota</taxon>
        <taxon>Tissierellia</taxon>
        <taxon>Tissierellales</taxon>
        <taxon>Tissierellaceae</taxon>
        <taxon>Tissierella</taxon>
    </lineage>
</organism>
<dbReference type="RefSeq" id="WP_216515935.1">
    <property type="nucleotide sequence ID" value="NZ_JAHLPM010000001.1"/>
</dbReference>